<evidence type="ECO:0000313" key="2">
    <source>
        <dbReference type="Proteomes" id="UP000663651"/>
    </source>
</evidence>
<name>A0ABX7Q3L7_9BACT</name>
<protein>
    <recommendedName>
        <fullName evidence="3">ATP-binding protein</fullName>
    </recommendedName>
</protein>
<evidence type="ECO:0008006" key="3">
    <source>
        <dbReference type="Google" id="ProtNLM"/>
    </source>
</evidence>
<dbReference type="Proteomes" id="UP000663651">
    <property type="component" value="Chromosome"/>
</dbReference>
<sequence length="1129" mass="126306">MDLQCVSSLFQVRPAFLRSVDVAEDYDDPRSSEHYVVTNLVRETLQRVSSGLQPASSQRAWRLTGDYGTGKSSFALALARVAAGHDERLPLDLQNWMGERVKLEPILVTGDLEPLRTCILRGISETETRVFGKSDILSSASTNDEVLKLLDRLGDRIRAKKIGDGLLLVLDELGQNLRYAAQHPDDDDVFLLQRLGEKAVRSNGKPLMVLALLHQGFASYSAAADAVAKKEWDKVAGRFEEIVFAQPVEQTAVLLAETLGIQEDLLPKKIHGLMREVMQQAVDCGLYGSLAAKEYLISLAPRLFPLNPVVLPVLIALLRKFGQNERSIVSFLTSFEPFGLRAFADRVSIDGNLYRISDLYDYFKTNLSQLGAGPARARWDIAESVVDKSAGYGETAERLLKSAAILNMIDDPALPSTREILLASESGPESVDTIERLVSELRLLHERGTARGLSLWPHTSANLEELLRQAEEALGGRESHPSALLEYLPEKHLVARRHYVKTGNLRHFSVHYVHAKDAEEALKQAAEQPSGDGTIVVVVPFSLEEQRSAIESTKVQTLPRHVISGISVPVAGISHVLSELKRWEWVRKNARELSFDQFALEYVREEIELLKAALRRELEFLADFVVDRERPIQWFHNGREIQVEEHRGIAGYLSVVCDELYPDCPIVQNELINRRVTSSAASRARTLLIEAVATHSTEECLGFNSDRNPPELAIYLSVLKEGKLHIQDGNSWRFVSYSELDEDPCRLAPSLKCIHDLLLKADLDTVSVDRIYDELRRSPLGVRDGLLPLLVAVYLAGHWEETSVYEDGTFLLKVGGEQFQRLNKEPEMFALQHCSVSGVRLAVYDQLSRAFGADTTQRPDVLTVIRPLVSFAVSLPEYVRHAREVLSPRSRKVRDLLFAARKPATLLFKELPEALGFPMVNTECFSDDQISDLVEGVTEAIAELRNAYPALLCRIRNGLQDAFNSRGDFDEFRSSLAIRSAAIADHIYDLDFKAFVLRLGDSALPDTQWIESVATLVAKKSPERWRNTDEAVFFENLEAFVPRYLRVESIYFDGDVAGGGQSRRCVRLTVTRPDGSEAQEVLNWRPEDDHRLESVKTALRLLIGEHGQIALAAAAGLLWQQQHGAEDEP</sequence>
<dbReference type="RefSeq" id="WP_207163277.1">
    <property type="nucleotide sequence ID" value="NZ_CP071382.1"/>
</dbReference>
<gene>
    <name evidence="1" type="ORF">JZM60_15395</name>
</gene>
<organism evidence="1 2">
    <name type="scientific">Geobacter benzoatilyticus</name>
    <dbReference type="NCBI Taxonomy" id="2815309"/>
    <lineage>
        <taxon>Bacteria</taxon>
        <taxon>Pseudomonadati</taxon>
        <taxon>Thermodesulfobacteriota</taxon>
        <taxon>Desulfuromonadia</taxon>
        <taxon>Geobacterales</taxon>
        <taxon>Geobacteraceae</taxon>
        <taxon>Geobacter</taxon>
    </lineage>
</organism>
<accession>A0ABX7Q3L7</accession>
<evidence type="ECO:0000313" key="1">
    <source>
        <dbReference type="EMBL" id="QSV45483.1"/>
    </source>
</evidence>
<dbReference type="EMBL" id="CP071382">
    <property type="protein sequence ID" value="QSV45483.1"/>
    <property type="molecule type" value="Genomic_DNA"/>
</dbReference>
<proteinExistence type="predicted"/>
<keyword evidence="2" id="KW-1185">Reference proteome</keyword>
<reference evidence="1 2" key="1">
    <citation type="submission" date="2021-03" db="EMBL/GenBank/DDBJ databases">
        <title>Geobacter metallireducens gen. nov. sp. nov., a microorganism capable of coupling the complete oxidation of organic compounds to the reduction of iron and other metals.</title>
        <authorList>
            <person name="Li Y."/>
        </authorList>
    </citation>
    <scope>NUCLEOTIDE SEQUENCE [LARGE SCALE GENOMIC DNA]</scope>
    <source>
        <strain evidence="1 2">Jerry-YX</strain>
    </source>
</reference>